<keyword evidence="3" id="KW-0813">Transport</keyword>
<comment type="subcellular location">
    <subcellularLocation>
        <location evidence="1">Cell membrane</location>
        <topology evidence="1">Multi-pass membrane protein</topology>
    </subcellularLocation>
</comment>
<feature type="transmembrane region" description="Helical" evidence="11">
    <location>
        <begin position="296"/>
        <end position="315"/>
    </location>
</feature>
<comment type="subunit">
    <text evidence="2">The complex is composed of two ATP-binding proteins (LsrA), two transmembrane proteins (LsrC and LsrD) and a solute-binding protein (LsrB).</text>
</comment>
<organism evidence="12 13">
    <name type="scientific">Tropicimonas omnivorans</name>
    <dbReference type="NCBI Taxonomy" id="3075590"/>
    <lineage>
        <taxon>Bacteria</taxon>
        <taxon>Pseudomonadati</taxon>
        <taxon>Pseudomonadota</taxon>
        <taxon>Alphaproteobacteria</taxon>
        <taxon>Rhodobacterales</taxon>
        <taxon>Roseobacteraceae</taxon>
        <taxon>Tropicimonas</taxon>
    </lineage>
</organism>
<dbReference type="PANTHER" id="PTHR32196:SF71">
    <property type="entry name" value="AUTOINDUCER 2 IMPORT SYSTEM PERMEASE PROTEIN LSRD"/>
    <property type="match status" value="1"/>
</dbReference>
<comment type="caution">
    <text evidence="12">The sequence shown here is derived from an EMBL/GenBank/DDBJ whole genome shotgun (WGS) entry which is preliminary data.</text>
</comment>
<reference evidence="12 13" key="1">
    <citation type="submission" date="2023-09" db="EMBL/GenBank/DDBJ databases">
        <authorList>
            <person name="Rey-Velasco X."/>
        </authorList>
    </citation>
    <scope>NUCLEOTIDE SEQUENCE [LARGE SCALE GENOMIC DNA]</scope>
    <source>
        <strain evidence="12 13">F158</strain>
    </source>
</reference>
<evidence type="ECO:0000256" key="5">
    <source>
        <dbReference type="ARBA" id="ARBA00022519"/>
    </source>
</evidence>
<dbReference type="InterPro" id="IPR001851">
    <property type="entry name" value="ABC_transp_permease"/>
</dbReference>
<evidence type="ECO:0000313" key="12">
    <source>
        <dbReference type="EMBL" id="MDT0684286.1"/>
    </source>
</evidence>
<dbReference type="CDD" id="cd06579">
    <property type="entry name" value="TM_PBP1_transp_AraH_like"/>
    <property type="match status" value="1"/>
</dbReference>
<evidence type="ECO:0000256" key="9">
    <source>
        <dbReference type="ARBA" id="ARBA00025439"/>
    </source>
</evidence>
<keyword evidence="6 11" id="KW-0812">Transmembrane</keyword>
<dbReference type="PANTHER" id="PTHR32196">
    <property type="entry name" value="ABC TRANSPORTER PERMEASE PROTEIN YPHD-RELATED-RELATED"/>
    <property type="match status" value="1"/>
</dbReference>
<feature type="transmembrane region" description="Helical" evidence="11">
    <location>
        <begin position="116"/>
        <end position="138"/>
    </location>
</feature>
<dbReference type="Pfam" id="PF02653">
    <property type="entry name" value="BPD_transp_2"/>
    <property type="match status" value="1"/>
</dbReference>
<feature type="transmembrane region" description="Helical" evidence="11">
    <location>
        <begin position="213"/>
        <end position="235"/>
    </location>
</feature>
<evidence type="ECO:0000256" key="8">
    <source>
        <dbReference type="ARBA" id="ARBA00023136"/>
    </source>
</evidence>
<evidence type="ECO:0000256" key="4">
    <source>
        <dbReference type="ARBA" id="ARBA00022475"/>
    </source>
</evidence>
<keyword evidence="7 11" id="KW-1133">Transmembrane helix</keyword>
<feature type="transmembrane region" description="Helical" evidence="11">
    <location>
        <begin position="158"/>
        <end position="182"/>
    </location>
</feature>
<keyword evidence="8 11" id="KW-0472">Membrane</keyword>
<evidence type="ECO:0000256" key="10">
    <source>
        <dbReference type="ARBA" id="ARBA00039381"/>
    </source>
</evidence>
<keyword evidence="4" id="KW-1003">Cell membrane</keyword>
<evidence type="ECO:0000256" key="3">
    <source>
        <dbReference type="ARBA" id="ARBA00022448"/>
    </source>
</evidence>
<evidence type="ECO:0000256" key="7">
    <source>
        <dbReference type="ARBA" id="ARBA00022989"/>
    </source>
</evidence>
<evidence type="ECO:0000313" key="13">
    <source>
        <dbReference type="Proteomes" id="UP001265259"/>
    </source>
</evidence>
<evidence type="ECO:0000256" key="6">
    <source>
        <dbReference type="ARBA" id="ARBA00022692"/>
    </source>
</evidence>
<feature type="transmembrane region" description="Helical" evidence="11">
    <location>
        <begin position="34"/>
        <end position="57"/>
    </location>
</feature>
<proteinExistence type="predicted"/>
<evidence type="ECO:0000256" key="1">
    <source>
        <dbReference type="ARBA" id="ARBA00004651"/>
    </source>
</evidence>
<evidence type="ECO:0000256" key="2">
    <source>
        <dbReference type="ARBA" id="ARBA00011262"/>
    </source>
</evidence>
<feature type="transmembrane region" description="Helical" evidence="11">
    <location>
        <begin position="89"/>
        <end position="109"/>
    </location>
</feature>
<dbReference type="EMBL" id="JAVRHL010000004">
    <property type="protein sequence ID" value="MDT0684286.1"/>
    <property type="molecule type" value="Genomic_DNA"/>
</dbReference>
<keyword evidence="13" id="KW-1185">Reference proteome</keyword>
<comment type="function">
    <text evidence="9">Part of the ABC transporter complex LsrABCD involved in autoinducer 2 (AI-2) import. Probably responsible for the translocation of the substrate across the membrane.</text>
</comment>
<accession>A0ABU3DKP7</accession>
<protein>
    <recommendedName>
        <fullName evidence="10">Autoinducer 2 import system permease protein LsrD</fullName>
    </recommendedName>
</protein>
<feature type="transmembrane region" description="Helical" evidence="11">
    <location>
        <begin position="267"/>
        <end position="284"/>
    </location>
</feature>
<name>A0ABU3DKP7_9RHOB</name>
<keyword evidence="5" id="KW-0997">Cell inner membrane</keyword>
<dbReference type="Proteomes" id="UP001265259">
    <property type="component" value="Unassembled WGS sequence"/>
</dbReference>
<dbReference type="RefSeq" id="WP_311693632.1">
    <property type="nucleotide sequence ID" value="NZ_JAVRHL010000004.1"/>
</dbReference>
<evidence type="ECO:0000256" key="11">
    <source>
        <dbReference type="SAM" id="Phobius"/>
    </source>
</evidence>
<gene>
    <name evidence="12" type="ORF">RM543_16510</name>
</gene>
<sequence>MKRLLMRWEVVLLLILVAELALFGAINPRFLRPSSLLFGTSDFVQVGIVAVPLTLVIIAGGIDVSFGSTVGLAAITFGIANFFGLPLPLALAVGFGTGALAGCLNATIIRLTRLQPLVVTLGSLYMFAGAATVLSGVVGANGYEGIGGFPEAFTGLGYARILGLPMPLFVFLCFAALLLILLHLTRFGRLVFQIGQNESAARHSGMPVFRVQLITYVLTGLAAALAGVLLSAYFGSARVDLGSATLLPAITAAVLGGASIYGGQGSVLGTIIATFIIGYLQQGLQMSGVPSQVSSALSGALLVLVVALRHGTALLRDFVPVRPRRA</sequence>